<name>A0A2D0QA69_ICTPU</name>
<protein>
    <submittedName>
        <fullName evidence="2">Uncharacterized protein zgc:193811 isoform X1</fullName>
    </submittedName>
</protein>
<dbReference type="RefSeq" id="XP_017314601.1">
    <property type="nucleotide sequence ID" value="XM_017459112.3"/>
</dbReference>
<evidence type="ECO:0000313" key="1">
    <source>
        <dbReference type="Proteomes" id="UP000221080"/>
    </source>
</evidence>
<dbReference type="OrthoDB" id="382863at2759"/>
<organism evidence="1 2">
    <name type="scientific">Ictalurus punctatus</name>
    <name type="common">Channel catfish</name>
    <name type="synonym">Silurus punctatus</name>
    <dbReference type="NCBI Taxonomy" id="7998"/>
    <lineage>
        <taxon>Eukaryota</taxon>
        <taxon>Metazoa</taxon>
        <taxon>Chordata</taxon>
        <taxon>Craniata</taxon>
        <taxon>Vertebrata</taxon>
        <taxon>Euteleostomi</taxon>
        <taxon>Actinopterygii</taxon>
        <taxon>Neopterygii</taxon>
        <taxon>Teleostei</taxon>
        <taxon>Ostariophysi</taxon>
        <taxon>Siluriformes</taxon>
        <taxon>Ictaluridae</taxon>
        <taxon>Ictalurus</taxon>
    </lineage>
</organism>
<reference evidence="1" key="1">
    <citation type="journal article" date="2016" name="Nat. Commun.">
        <title>The channel catfish genome sequence provides insights into the evolution of scale formation in teleosts.</title>
        <authorList>
            <person name="Liu Z."/>
            <person name="Liu S."/>
            <person name="Yao J."/>
            <person name="Bao L."/>
            <person name="Zhang J."/>
            <person name="Li Y."/>
            <person name="Jiang C."/>
            <person name="Sun L."/>
            <person name="Wang R."/>
            <person name="Zhang Y."/>
            <person name="Zhou T."/>
            <person name="Zeng Q."/>
            <person name="Fu Q."/>
            <person name="Gao S."/>
            <person name="Li N."/>
            <person name="Koren S."/>
            <person name="Jiang Y."/>
            <person name="Zimin A."/>
            <person name="Xu P."/>
            <person name="Phillippy A.M."/>
            <person name="Geng X."/>
            <person name="Song L."/>
            <person name="Sun F."/>
            <person name="Li C."/>
            <person name="Wang X."/>
            <person name="Chen A."/>
            <person name="Jin Y."/>
            <person name="Yuan Z."/>
            <person name="Yang Y."/>
            <person name="Tan S."/>
            <person name="Peatman E."/>
            <person name="Lu J."/>
            <person name="Qin Z."/>
            <person name="Dunham R."/>
            <person name="Li Z."/>
            <person name="Sonstegard T."/>
            <person name="Feng J."/>
            <person name="Danzmann R.G."/>
            <person name="Schroeder S."/>
            <person name="Scheffler B."/>
            <person name="Duke M.V."/>
            <person name="Ballard L."/>
            <person name="Kucuktas H."/>
            <person name="Kaltenboeck L."/>
            <person name="Liu H."/>
            <person name="Armbruster J."/>
            <person name="Xie Y."/>
            <person name="Kirby M.L."/>
            <person name="Tian Y."/>
            <person name="Flanagan M.E."/>
            <person name="Mu W."/>
            <person name="Waldbieser G.C."/>
        </authorList>
    </citation>
    <scope>NUCLEOTIDE SEQUENCE [LARGE SCALE GENOMIC DNA]</scope>
    <source>
        <strain evidence="1">SDA103</strain>
    </source>
</reference>
<dbReference type="Proteomes" id="UP000221080">
    <property type="component" value="Chromosome 2"/>
</dbReference>
<dbReference type="PANTHER" id="PTHR37404:SF1">
    <property type="entry name" value="HCG1796489"/>
    <property type="match status" value="1"/>
</dbReference>
<sequence>MDRRSVAHVYNPLQPLHINSCKNAPLPPLLQRRVPGPLHYNVTSHTEHDHKPVDGVLSNVIYSKASPHWHTHFLNDLAQKLRDSRSVRLVSGPPVSEMQEQYSGRSARYEPLEPQDRTLQALHGQLHQSSVLLPREPALSTAHTEYRHFSRSELAPLSASDALPTRGPFTKRAALIPLYPYKATPGTYSQLRLPRPLVPVPRGGRSSVYMDSFSVPAPLPMSSTHVAVLAGTKHTEESGRSLLQHILDVPEMYGTENQTYGKGRMVLV</sequence>
<dbReference type="InterPro" id="IPR053347">
    <property type="entry name" value="Axonemal_MT_stabilizer"/>
</dbReference>
<evidence type="ECO:0000313" key="2">
    <source>
        <dbReference type="RefSeq" id="XP_017314601.1"/>
    </source>
</evidence>
<proteinExistence type="predicted"/>
<keyword evidence="1" id="KW-1185">Reference proteome</keyword>
<gene>
    <name evidence="2" type="primary">zgc:193811</name>
</gene>
<dbReference type="GeneID" id="108259531"/>
<dbReference type="PANTHER" id="PTHR37404">
    <property type="entry name" value="HCG1796489"/>
    <property type="match status" value="1"/>
</dbReference>
<accession>A0A2D0QA69</accession>
<dbReference type="CTD" id="101059948"/>
<reference evidence="2" key="2">
    <citation type="submission" date="2025-08" db="UniProtKB">
        <authorList>
            <consortium name="RefSeq"/>
        </authorList>
    </citation>
    <scope>IDENTIFICATION</scope>
    <source>
        <tissue evidence="2">Blood</tissue>
    </source>
</reference>
<dbReference type="KEGG" id="ipu:108259531"/>
<dbReference type="OMA" id="LTSHTEH"/>
<dbReference type="AlphaFoldDB" id="A0A2D0QA69"/>